<reference evidence="1 2" key="1">
    <citation type="journal article" date="2012" name="BMC Genomics">
        <title>The Caulobacter crescentus phage phiCbK: genomics of a canonical phage.</title>
        <authorList>
            <person name="Gill J.J."/>
            <person name="Berry J.D."/>
            <person name="Russell W.K."/>
            <person name="Lessor L."/>
            <person name="Escobar Garcia D.A."/>
            <person name="Hernandez D."/>
            <person name="Kane A."/>
            <person name="Keene J."/>
            <person name="Maddox M."/>
            <person name="Martin R."/>
            <person name="Mohan S."/>
            <person name="Thorn A.M."/>
            <person name="Russell D.H."/>
            <person name="Young R."/>
        </authorList>
    </citation>
    <scope>NUCLEOTIDE SEQUENCE [LARGE SCALE GENOMIC DNA]</scope>
</reference>
<gene>
    <name evidence="1" type="ORF">CcrRogue_gp268</name>
</gene>
<evidence type="ECO:0000313" key="2">
    <source>
        <dbReference type="Proteomes" id="UP000000461"/>
    </source>
</evidence>
<dbReference type="EMBL" id="JX100814">
    <property type="protein sequence ID" value="AFU86750.1"/>
    <property type="molecule type" value="Genomic_DNA"/>
</dbReference>
<organism evidence="1 2">
    <name type="scientific">Caulobacter phage CcrRogue</name>
    <dbReference type="NCBI Taxonomy" id="2927986"/>
    <lineage>
        <taxon>Viruses</taxon>
        <taxon>Duplodnaviria</taxon>
        <taxon>Heunggongvirae</taxon>
        <taxon>Uroviricota</taxon>
        <taxon>Caudoviricetes</taxon>
        <taxon>Jeanschmidtviridae</taxon>
        <taxon>Poindextervirus</taxon>
        <taxon>Poindextervirus rogue</taxon>
    </lineage>
</organism>
<name>K4JR33_9CAUD</name>
<accession>K4JR33</accession>
<keyword evidence="2" id="KW-1185">Reference proteome</keyword>
<evidence type="ECO:0000313" key="1">
    <source>
        <dbReference type="EMBL" id="AFU86750.1"/>
    </source>
</evidence>
<dbReference type="Proteomes" id="UP000000461">
    <property type="component" value="Segment"/>
</dbReference>
<protein>
    <submittedName>
        <fullName evidence="1">Uncharacterized protein</fullName>
    </submittedName>
</protein>
<dbReference type="KEGG" id="vg:13996049"/>
<proteinExistence type="predicted"/>
<sequence>MSFLDRMREYITADLKIVEHLTRRFSRKPEEPVAGIAPQPMTQAPQVAGGSSGVSHFYYPGVGGGGSVSASGGSGGGSGGTLIYNGTSGQVLAYDGRNAAWRPAPVPTKLKADKPAGSFKDLNATEEAVVHNVAQYEGTELVREKDGTFSYCRKGVALGKDRVRSRTVNVLIKKKFLDVIEFGERGEALVCGLGSNIRVHGR</sequence>